<dbReference type="HOGENOM" id="CLU_000445_134_1_4"/>
<evidence type="ECO:0000313" key="7">
    <source>
        <dbReference type="Proteomes" id="UP000006798"/>
    </source>
</evidence>
<dbReference type="CDD" id="cd06225">
    <property type="entry name" value="HAMP"/>
    <property type="match status" value="1"/>
</dbReference>
<feature type="transmembrane region" description="Helical" evidence="2">
    <location>
        <begin position="298"/>
        <end position="316"/>
    </location>
</feature>
<feature type="domain" description="GGDEF" evidence="5">
    <location>
        <begin position="536"/>
        <end position="670"/>
    </location>
</feature>
<keyword evidence="2" id="KW-0472">Membrane</keyword>
<sequence>MRPGREYGSVRTRNKSIMQHSLKYRMAFATAGVVTLIIVLRALYAQYYAYDGLKTLQQTQQDTLVKMVAEQLDEKLQGRAAVLRRVARQLSPMLSAKPAELRRAVEGLVEMPEAFNAVFLAAPDGHLVFSTAVPDGVRLRVDDRDYFRDIQQGQAFAVSDLIQGKQTNAPGVVLAVPLHGPGGELRGVLGGVLNLADSNFLRELAHSRVGTTGSFCLVSAGTNPRYAMHPDVARVLSPARALGEACGADHAPAFLEILTPTQPIVARYLLASNGWEVVAVLPAAEAYAPLVAVRQRTLVIGAITMLLAAAMMWLVMRRLLEPLQRLHRAVRQIGTNPAAVADLPAGRADEIGELAVTFAEVVAQLSEREAALKAAKDRAAESEKRIEAIANHVPDFVSFIDMQQRYVFVNQAYAQRYGVPAQQIVGLSLRELWGTQEYLACQPYLEQARAGQSVTFTRESADGTECMEITYQPAWNDAQDTVIGLHMFGRNVTHEREKLRSLEAQTISDYLTGLLNRKGFDRRLAECMARASADGRSLALLLVDLDDFKGVNDSFGHPVGDQLLVAFAQRLRACVRKGDAVARIGGDEFAVILDGVADRQAMASIANTIVQDARLPFVIDGHTLAAPASVGSAIHDARHTMTASELFMHADMALYEAKRHGKARYAVQAAAEAQSETSDLTT</sequence>
<dbReference type="NCBIfam" id="TIGR00254">
    <property type="entry name" value="GGDEF"/>
    <property type="match status" value="1"/>
</dbReference>
<dbReference type="GO" id="GO:0016301">
    <property type="term" value="F:kinase activity"/>
    <property type="evidence" value="ECO:0007669"/>
    <property type="project" value="UniProtKB-KW"/>
</dbReference>
<gene>
    <name evidence="6" type="ordered locus">CNE_1c23820</name>
</gene>
<dbReference type="Proteomes" id="UP000006798">
    <property type="component" value="Chromosome 1"/>
</dbReference>
<dbReference type="CDD" id="cd12914">
    <property type="entry name" value="PDC1_DGC_like"/>
    <property type="match status" value="1"/>
</dbReference>
<dbReference type="InterPro" id="IPR000160">
    <property type="entry name" value="GGDEF_dom"/>
</dbReference>
<evidence type="ECO:0000256" key="1">
    <source>
        <dbReference type="SAM" id="Coils"/>
    </source>
</evidence>
<dbReference type="InterPro" id="IPR052155">
    <property type="entry name" value="Biofilm_reg_signaling"/>
</dbReference>
<dbReference type="FunFam" id="3.30.70.270:FF:000001">
    <property type="entry name" value="Diguanylate cyclase domain protein"/>
    <property type="match status" value="1"/>
</dbReference>
<feature type="coiled-coil region" evidence="1">
    <location>
        <begin position="365"/>
        <end position="392"/>
    </location>
</feature>
<reference evidence="6 7" key="1">
    <citation type="journal article" date="2011" name="J. Bacteriol.">
        <title>Complete genome sequence of the type strain Cupriavidus necator N-1.</title>
        <authorList>
            <person name="Poehlein A."/>
            <person name="Kusian B."/>
            <person name="Friedrich B."/>
            <person name="Daniel R."/>
            <person name="Bowien B."/>
        </authorList>
    </citation>
    <scope>NUCLEOTIDE SEQUENCE [LARGE SCALE GENOMIC DNA]</scope>
    <source>
        <strain evidence="7">ATCC 43291 / DSM 13513 / CCUG 52238 / LMG 8453 / N-1</strain>
    </source>
</reference>
<dbReference type="InterPro" id="IPR013656">
    <property type="entry name" value="PAS_4"/>
</dbReference>
<dbReference type="SMART" id="SM00091">
    <property type="entry name" value="PAS"/>
    <property type="match status" value="1"/>
</dbReference>
<name>G0F175_CUPNN</name>
<dbReference type="InterPro" id="IPR029787">
    <property type="entry name" value="Nucleotide_cyclase"/>
</dbReference>
<evidence type="ECO:0000259" key="5">
    <source>
        <dbReference type="PROSITE" id="PS50887"/>
    </source>
</evidence>
<keyword evidence="6" id="KW-0418">Kinase</keyword>
<dbReference type="Pfam" id="PF00672">
    <property type="entry name" value="HAMP"/>
    <property type="match status" value="1"/>
</dbReference>
<dbReference type="PANTHER" id="PTHR44757:SF2">
    <property type="entry name" value="BIOFILM ARCHITECTURE MAINTENANCE PROTEIN MBAA"/>
    <property type="match status" value="1"/>
</dbReference>
<accession>G0F175</accession>
<dbReference type="InterPro" id="IPR035965">
    <property type="entry name" value="PAS-like_dom_sf"/>
</dbReference>
<dbReference type="PANTHER" id="PTHR44757">
    <property type="entry name" value="DIGUANYLATE CYCLASE DGCP"/>
    <property type="match status" value="1"/>
</dbReference>
<evidence type="ECO:0000259" key="3">
    <source>
        <dbReference type="PROSITE" id="PS50112"/>
    </source>
</evidence>
<dbReference type="PROSITE" id="PS50112">
    <property type="entry name" value="PAS"/>
    <property type="match status" value="1"/>
</dbReference>
<dbReference type="InterPro" id="IPR043128">
    <property type="entry name" value="Rev_trsase/Diguanyl_cyclase"/>
</dbReference>
<dbReference type="Gene3D" id="3.30.70.270">
    <property type="match status" value="1"/>
</dbReference>
<dbReference type="SMART" id="SM00304">
    <property type="entry name" value="HAMP"/>
    <property type="match status" value="1"/>
</dbReference>
<keyword evidence="2" id="KW-1133">Transmembrane helix</keyword>
<dbReference type="SMART" id="SM00267">
    <property type="entry name" value="GGDEF"/>
    <property type="match status" value="1"/>
</dbReference>
<evidence type="ECO:0000259" key="4">
    <source>
        <dbReference type="PROSITE" id="PS50885"/>
    </source>
</evidence>
<dbReference type="GO" id="GO:0007165">
    <property type="term" value="P:signal transduction"/>
    <property type="evidence" value="ECO:0007669"/>
    <property type="project" value="InterPro"/>
</dbReference>
<dbReference type="Gene3D" id="6.10.340.10">
    <property type="match status" value="1"/>
</dbReference>
<dbReference type="SUPFAM" id="SSF55785">
    <property type="entry name" value="PYP-like sensor domain (PAS domain)"/>
    <property type="match status" value="1"/>
</dbReference>
<dbReference type="InterPro" id="IPR003660">
    <property type="entry name" value="HAMP_dom"/>
</dbReference>
<dbReference type="KEGG" id="cnc:CNE_1c23820"/>
<dbReference type="PROSITE" id="PS50887">
    <property type="entry name" value="GGDEF"/>
    <property type="match status" value="1"/>
</dbReference>
<dbReference type="PROSITE" id="PS50885">
    <property type="entry name" value="HAMP"/>
    <property type="match status" value="1"/>
</dbReference>
<feature type="domain" description="HAMP" evidence="4">
    <location>
        <begin position="317"/>
        <end position="370"/>
    </location>
</feature>
<dbReference type="CDD" id="cd00130">
    <property type="entry name" value="PAS"/>
    <property type="match status" value="1"/>
</dbReference>
<dbReference type="SUPFAM" id="SSF55073">
    <property type="entry name" value="Nucleotide cyclase"/>
    <property type="match status" value="1"/>
</dbReference>
<evidence type="ECO:0000256" key="2">
    <source>
        <dbReference type="SAM" id="Phobius"/>
    </source>
</evidence>
<dbReference type="Pfam" id="PF08448">
    <property type="entry name" value="PAS_4"/>
    <property type="match status" value="1"/>
</dbReference>
<dbReference type="AlphaFoldDB" id="G0F175"/>
<evidence type="ECO:0000313" key="6">
    <source>
        <dbReference type="EMBL" id="AEI77706.1"/>
    </source>
</evidence>
<dbReference type="EMBL" id="CP002877">
    <property type="protein sequence ID" value="AEI77706.1"/>
    <property type="molecule type" value="Genomic_DNA"/>
</dbReference>
<keyword evidence="1" id="KW-0175">Coiled coil</keyword>
<keyword evidence="6" id="KW-0808">Transferase</keyword>
<keyword evidence="2" id="KW-0812">Transmembrane</keyword>
<organism evidence="6 7">
    <name type="scientific">Cupriavidus necator (strain ATCC 43291 / DSM 13513 / CCUG 52238 / LMG 8453 / N-1)</name>
    <name type="common">Ralstonia eutropha</name>
    <dbReference type="NCBI Taxonomy" id="1042878"/>
    <lineage>
        <taxon>Bacteria</taxon>
        <taxon>Pseudomonadati</taxon>
        <taxon>Pseudomonadota</taxon>
        <taxon>Betaproteobacteria</taxon>
        <taxon>Burkholderiales</taxon>
        <taxon>Burkholderiaceae</taxon>
        <taxon>Cupriavidus</taxon>
    </lineage>
</organism>
<feature type="domain" description="PAS" evidence="3">
    <location>
        <begin position="382"/>
        <end position="452"/>
    </location>
</feature>
<dbReference type="GO" id="GO:0016020">
    <property type="term" value="C:membrane"/>
    <property type="evidence" value="ECO:0007669"/>
    <property type="project" value="InterPro"/>
</dbReference>
<dbReference type="CDD" id="cd01949">
    <property type="entry name" value="GGDEF"/>
    <property type="match status" value="1"/>
</dbReference>
<dbReference type="NCBIfam" id="TIGR00229">
    <property type="entry name" value="sensory_box"/>
    <property type="match status" value="1"/>
</dbReference>
<dbReference type="InterPro" id="IPR000014">
    <property type="entry name" value="PAS"/>
</dbReference>
<dbReference type="Pfam" id="PF00990">
    <property type="entry name" value="GGDEF"/>
    <property type="match status" value="1"/>
</dbReference>
<proteinExistence type="predicted"/>
<dbReference type="Gene3D" id="3.30.450.20">
    <property type="entry name" value="PAS domain"/>
    <property type="match status" value="2"/>
</dbReference>
<protein>
    <submittedName>
        <fullName evidence="6">Signal transduction histidine kinase</fullName>
    </submittedName>
</protein>